<dbReference type="Pfam" id="PF09956">
    <property type="entry name" value="Phage_cement_2"/>
    <property type="match status" value="1"/>
</dbReference>
<dbReference type="AlphaFoldDB" id="A0A0G1VT94"/>
<name>A0A0G1VT94_9BACT</name>
<evidence type="ECO:0000313" key="1">
    <source>
        <dbReference type="EMBL" id="KKW09708.1"/>
    </source>
</evidence>
<sequence>MTAWGNFIVDKGFDAAAAITKFRAVKLVATNGLESVTPVTAATDNVVGVAQFGVTAPEILKGKGASVRLMGITEMETAEAITRGRRVSITANGRVQMASTGVVGDTLIGLAMDGCDGAGDRIPVFLNLPGVDKITAAFS</sequence>
<dbReference type="Proteomes" id="UP000034588">
    <property type="component" value="Unassembled WGS sequence"/>
</dbReference>
<comment type="caution">
    <text evidence="1">The sequence shown here is derived from an EMBL/GenBank/DDBJ whole genome shotgun (WGS) entry which is preliminary data.</text>
</comment>
<gene>
    <name evidence="1" type="ORF">UY48_C0055G0011</name>
</gene>
<reference evidence="1 2" key="1">
    <citation type="journal article" date="2015" name="Nature">
        <title>rRNA introns, odd ribosomes, and small enigmatic genomes across a large radiation of phyla.</title>
        <authorList>
            <person name="Brown C.T."/>
            <person name="Hug L.A."/>
            <person name="Thomas B.C."/>
            <person name="Sharon I."/>
            <person name="Castelle C.J."/>
            <person name="Singh A."/>
            <person name="Wilkins M.J."/>
            <person name="Williams K.H."/>
            <person name="Banfield J.F."/>
        </authorList>
    </citation>
    <scope>NUCLEOTIDE SEQUENCE [LARGE SCALE GENOMIC DNA]</scope>
</reference>
<protein>
    <submittedName>
        <fullName evidence="1">Uncharacterized protein</fullName>
    </submittedName>
</protein>
<proteinExistence type="predicted"/>
<evidence type="ECO:0000313" key="2">
    <source>
        <dbReference type="Proteomes" id="UP000034588"/>
    </source>
</evidence>
<dbReference type="EMBL" id="LCQD01000055">
    <property type="protein sequence ID" value="KKW09708.1"/>
    <property type="molecule type" value="Genomic_DNA"/>
</dbReference>
<dbReference type="InterPro" id="IPR011231">
    <property type="entry name" value="Phage_VT1-Sakai_H0018"/>
</dbReference>
<accession>A0A0G1VT94</accession>
<organism evidence="1 2">
    <name type="scientific">Candidatus Gottesmanbacteria bacterium GW2011_GWB1_49_7</name>
    <dbReference type="NCBI Taxonomy" id="1618448"/>
    <lineage>
        <taxon>Bacteria</taxon>
        <taxon>Candidatus Gottesmaniibacteriota</taxon>
    </lineage>
</organism>